<reference evidence="2 3" key="1">
    <citation type="submission" date="2017-09" db="EMBL/GenBank/DDBJ databases">
        <title>WGS assembly of Aquilegia coerulea Goldsmith.</title>
        <authorList>
            <person name="Hodges S."/>
            <person name="Kramer E."/>
            <person name="Nordborg M."/>
            <person name="Tomkins J."/>
            <person name="Borevitz J."/>
            <person name="Derieg N."/>
            <person name="Yan J."/>
            <person name="Mihaltcheva S."/>
            <person name="Hayes R.D."/>
            <person name="Rokhsar D."/>
        </authorList>
    </citation>
    <scope>NUCLEOTIDE SEQUENCE [LARGE SCALE GENOMIC DNA]</scope>
    <source>
        <strain evidence="3">cv. Goldsmith</strain>
    </source>
</reference>
<evidence type="ECO:0000259" key="1">
    <source>
        <dbReference type="Pfam" id="PF23596"/>
    </source>
</evidence>
<sequence>MMESRLQIRLPVFVDDGENEETYVGNLGIDPNLELKKYHSQLSRLIGIPSNIMTLSLACRRKSRSKGIHRIQINEKANLGILLGKEKDCYILISYKISRKGAKAGKFRQEDEVEDYFTTQKRFLSSSSSSTDSSQQKLLLRRDSPAIPLQFGFNASSSPYYNHNGLRLGLRNYENLLQMQMQKENCLMPYNSTYPYNTDISNNYEYGYGAGNGIRRSSESIATTCEICLKARDMKTEFHPCVLDTTIDGYYYQSKFGPIARPFKG</sequence>
<dbReference type="InParanoid" id="A0A2G5EF66"/>
<evidence type="ECO:0000313" key="2">
    <source>
        <dbReference type="EMBL" id="PIA54360.1"/>
    </source>
</evidence>
<dbReference type="InterPro" id="IPR055562">
    <property type="entry name" value="DUF7138"/>
</dbReference>
<proteinExistence type="predicted"/>
<accession>A0A2G5EF66</accession>
<gene>
    <name evidence="2" type="ORF">AQUCO_00900713v1</name>
</gene>
<organism evidence="2 3">
    <name type="scientific">Aquilegia coerulea</name>
    <name type="common">Rocky mountain columbine</name>
    <dbReference type="NCBI Taxonomy" id="218851"/>
    <lineage>
        <taxon>Eukaryota</taxon>
        <taxon>Viridiplantae</taxon>
        <taxon>Streptophyta</taxon>
        <taxon>Embryophyta</taxon>
        <taxon>Tracheophyta</taxon>
        <taxon>Spermatophyta</taxon>
        <taxon>Magnoliopsida</taxon>
        <taxon>Ranunculales</taxon>
        <taxon>Ranunculaceae</taxon>
        <taxon>Thalictroideae</taxon>
        <taxon>Aquilegia</taxon>
    </lineage>
</organism>
<feature type="domain" description="DUF7138" evidence="1">
    <location>
        <begin position="9"/>
        <end position="92"/>
    </location>
</feature>
<name>A0A2G5EF66_AQUCA</name>
<dbReference type="PANTHER" id="PTHR36351:SF1">
    <property type="entry name" value="EMBRYO SAC DEVELOPMENT ARREST 12"/>
    <property type="match status" value="1"/>
</dbReference>
<keyword evidence="3" id="KW-1185">Reference proteome</keyword>
<dbReference type="Proteomes" id="UP000230069">
    <property type="component" value="Unassembled WGS sequence"/>
</dbReference>
<protein>
    <recommendedName>
        <fullName evidence="1">DUF7138 domain-containing protein</fullName>
    </recommendedName>
</protein>
<dbReference type="OrthoDB" id="778072at2759"/>
<evidence type="ECO:0000313" key="3">
    <source>
        <dbReference type="Proteomes" id="UP000230069"/>
    </source>
</evidence>
<dbReference type="EMBL" id="KZ305026">
    <property type="protein sequence ID" value="PIA54360.1"/>
    <property type="molecule type" value="Genomic_DNA"/>
</dbReference>
<dbReference type="Pfam" id="PF23596">
    <property type="entry name" value="DUF7138"/>
    <property type="match status" value="1"/>
</dbReference>
<dbReference type="AlphaFoldDB" id="A0A2G5EF66"/>
<dbReference type="PANTHER" id="PTHR36351">
    <property type="entry name" value="EMBRYO SAC DEVELOPMENT ARREST 12"/>
    <property type="match status" value="1"/>
</dbReference>